<keyword evidence="1" id="KW-0436">Ligase</keyword>
<dbReference type="Proteomes" id="UP001196601">
    <property type="component" value="Unassembled WGS sequence"/>
</dbReference>
<comment type="caution">
    <text evidence="6">The sequence shown here is derived from an EMBL/GenBank/DDBJ whole genome shotgun (WGS) entry which is preliminary data.</text>
</comment>
<evidence type="ECO:0000256" key="1">
    <source>
        <dbReference type="ARBA" id="ARBA00022598"/>
    </source>
</evidence>
<keyword evidence="3 4" id="KW-0067">ATP-binding</keyword>
<gene>
    <name evidence="6" type="ORF">I0D00_07240</name>
</gene>
<evidence type="ECO:0000256" key="4">
    <source>
        <dbReference type="PROSITE-ProRule" id="PRU00409"/>
    </source>
</evidence>
<reference evidence="6 7" key="1">
    <citation type="journal article" date="2021" name="Syst. Appl. Microbiol.">
        <title>Pseudomonas lalucatii sp. nov. isolated from Vallgornera, a karstic cave in Mallorca, Western Mediterranean.</title>
        <authorList>
            <person name="Busquets A."/>
            <person name="Mulet M."/>
            <person name="Gomila M."/>
            <person name="Garcia-Valdes E."/>
        </authorList>
    </citation>
    <scope>NUCLEOTIDE SEQUENCE [LARGE SCALE GENOMIC DNA]</scope>
    <source>
        <strain evidence="6 7">R1b54</strain>
    </source>
</reference>
<proteinExistence type="predicted"/>
<sequence length="407" mass="44373">MHGRIASQQPIVILSHVLHPAVVEGFLPAARQRGRPVLLISDHAQEHRRRLAELEVPADGLQVLECDVFNPLAVVELLDAQGLRPAAVFSNSDHLQTAAALVAELFGCPGKDWRLCYAAKNKAAMRERLQRLGLPGPWFQVLTPGAELPSDAPYPLVAKPREGVASLDVRLCRDAVELADYCAQFWRQQPRRALLLEAYLEGPLFTLETLGDGHNLRAVGGFDVELSPAPHFIEQAARWNGALSQAQRAAALAQVAAFGINFGVCHSEFILTAAGPVLVEINYRSIGDGREFLLDRLLPGGWFAPILALHLGEPLATADADAGDACALVHYLIAARDGQLRQAPASFEQQRPGHWCDYRALRQVGDAIRLSHSNKDYLGVLRLIAPDAASLDAQLATILADLRWEQA</sequence>
<keyword evidence="2 4" id="KW-0547">Nucleotide-binding</keyword>
<evidence type="ECO:0000256" key="2">
    <source>
        <dbReference type="ARBA" id="ARBA00022741"/>
    </source>
</evidence>
<dbReference type="InterPro" id="IPR052032">
    <property type="entry name" value="ATP-dep_AA_Ligase"/>
</dbReference>
<dbReference type="EMBL" id="JADPMV010000001">
    <property type="protein sequence ID" value="MBS7661741.1"/>
    <property type="molecule type" value="Genomic_DNA"/>
</dbReference>
<protein>
    <submittedName>
        <fullName evidence="6">ATP-grasp domain-containing protein</fullName>
    </submittedName>
</protein>
<dbReference type="PROSITE" id="PS50975">
    <property type="entry name" value="ATP_GRASP"/>
    <property type="match status" value="1"/>
</dbReference>
<dbReference type="PANTHER" id="PTHR43585">
    <property type="entry name" value="FUMIPYRROLE BIOSYNTHESIS PROTEIN C"/>
    <property type="match status" value="1"/>
</dbReference>
<evidence type="ECO:0000313" key="6">
    <source>
        <dbReference type="EMBL" id="MBS7661741.1"/>
    </source>
</evidence>
<organism evidence="6 7">
    <name type="scientific">Pseudomonas lalucatii</name>
    <dbReference type="NCBI Taxonomy" id="1424203"/>
    <lineage>
        <taxon>Bacteria</taxon>
        <taxon>Pseudomonadati</taxon>
        <taxon>Pseudomonadota</taxon>
        <taxon>Gammaproteobacteria</taxon>
        <taxon>Pseudomonadales</taxon>
        <taxon>Pseudomonadaceae</taxon>
        <taxon>Pseudomonas</taxon>
    </lineage>
</organism>
<dbReference type="PANTHER" id="PTHR43585:SF2">
    <property type="entry name" value="ATP-GRASP ENZYME FSQD"/>
    <property type="match status" value="1"/>
</dbReference>
<accession>A0ABS5Q072</accession>
<evidence type="ECO:0000256" key="3">
    <source>
        <dbReference type="ARBA" id="ARBA00022840"/>
    </source>
</evidence>
<keyword evidence="7" id="KW-1185">Reference proteome</keyword>
<dbReference type="Gene3D" id="3.30.470.20">
    <property type="entry name" value="ATP-grasp fold, B domain"/>
    <property type="match status" value="1"/>
</dbReference>
<evidence type="ECO:0000259" key="5">
    <source>
        <dbReference type="PROSITE" id="PS50975"/>
    </source>
</evidence>
<dbReference type="RefSeq" id="WP_213639061.1">
    <property type="nucleotide sequence ID" value="NZ_JADPMV010000001.1"/>
</dbReference>
<name>A0ABS5Q072_9PSED</name>
<dbReference type="SUPFAM" id="SSF56059">
    <property type="entry name" value="Glutathione synthetase ATP-binding domain-like"/>
    <property type="match status" value="1"/>
</dbReference>
<evidence type="ECO:0000313" key="7">
    <source>
        <dbReference type="Proteomes" id="UP001196601"/>
    </source>
</evidence>
<dbReference type="InterPro" id="IPR011761">
    <property type="entry name" value="ATP-grasp"/>
</dbReference>
<feature type="domain" description="ATP-grasp" evidence="5">
    <location>
        <begin position="126"/>
        <end position="320"/>
    </location>
</feature>